<dbReference type="EMBL" id="AZEL01000024">
    <property type="protein sequence ID" value="KRL23607.1"/>
    <property type="molecule type" value="Genomic_DNA"/>
</dbReference>
<keyword evidence="1" id="KW-0175">Coiled coil</keyword>
<accession>A0A0R1NTK8</accession>
<dbReference type="STRING" id="1423748.FC37_GL000876"/>
<dbReference type="RefSeq" id="WP_056945495.1">
    <property type="nucleotide sequence ID" value="NZ_AZEL01000024.1"/>
</dbReference>
<evidence type="ECO:0000313" key="2">
    <source>
        <dbReference type="EMBL" id="KRL23607.1"/>
    </source>
</evidence>
<evidence type="ECO:0000256" key="1">
    <source>
        <dbReference type="SAM" id="Coils"/>
    </source>
</evidence>
<name>A0A0R1NTK8_9LACO</name>
<evidence type="ECO:0000313" key="3">
    <source>
        <dbReference type="Proteomes" id="UP000051311"/>
    </source>
</evidence>
<sequence length="199" mass="23310">MLAGAYRKEMVYQNQIDANLIPFPYHRLTLTSDLKENSKFLETLGYGVYNNQLAKTQIIEPNSKRNSLIIVQSVINSIKKLVKKRKQIRQAKQVDHFKRSNQLLLNLSTLDNKKKRQKVIALCSKMNKKLCQYAKKSSLKPHNYVVTLSKKVDSKHYQKTLKNLRNNIKQLNKICRESKSRNNIILELKVFNKEISKYC</sequence>
<dbReference type="AlphaFoldDB" id="A0A0R1NTK8"/>
<proteinExistence type="predicted"/>
<reference evidence="2 3" key="1">
    <citation type="journal article" date="2015" name="Genome Announc.">
        <title>Expanding the biotechnology potential of lactobacilli through comparative genomics of 213 strains and associated genera.</title>
        <authorList>
            <person name="Sun Z."/>
            <person name="Harris H.M."/>
            <person name="McCann A."/>
            <person name="Guo C."/>
            <person name="Argimon S."/>
            <person name="Zhang W."/>
            <person name="Yang X."/>
            <person name="Jeffery I.B."/>
            <person name="Cooney J.C."/>
            <person name="Kagawa T.F."/>
            <person name="Liu W."/>
            <person name="Song Y."/>
            <person name="Salvetti E."/>
            <person name="Wrobel A."/>
            <person name="Rasinkangas P."/>
            <person name="Parkhill J."/>
            <person name="Rea M.C."/>
            <person name="O'Sullivan O."/>
            <person name="Ritari J."/>
            <person name="Douillard F.P."/>
            <person name="Paul Ross R."/>
            <person name="Yang R."/>
            <person name="Briner A.E."/>
            <person name="Felis G.E."/>
            <person name="de Vos W.M."/>
            <person name="Barrangou R."/>
            <person name="Klaenhammer T.R."/>
            <person name="Caufield P.W."/>
            <person name="Cui Y."/>
            <person name="Zhang H."/>
            <person name="O'Toole P.W."/>
        </authorList>
    </citation>
    <scope>NUCLEOTIDE SEQUENCE [LARGE SCALE GENOMIC DNA]</scope>
    <source>
        <strain evidence="2 3">DSM 10532</strain>
    </source>
</reference>
<feature type="coiled-coil region" evidence="1">
    <location>
        <begin position="154"/>
        <end position="181"/>
    </location>
</feature>
<comment type="caution">
    <text evidence="2">The sequence shown here is derived from an EMBL/GenBank/DDBJ whole genome shotgun (WGS) entry which is preliminary data.</text>
</comment>
<protein>
    <submittedName>
        <fullName evidence="2">Uncharacterized protein</fullName>
    </submittedName>
</protein>
<dbReference type="PATRIC" id="fig|1423748.3.peg.921"/>
<gene>
    <name evidence="2" type="ORF">FC37_GL000876</name>
</gene>
<dbReference type="Proteomes" id="UP000051311">
    <property type="component" value="Unassembled WGS sequence"/>
</dbReference>
<organism evidence="2 3">
    <name type="scientific">Lactobacillus gallinarum DSM 10532 = JCM 2011</name>
    <dbReference type="NCBI Taxonomy" id="1423748"/>
    <lineage>
        <taxon>Bacteria</taxon>
        <taxon>Bacillati</taxon>
        <taxon>Bacillota</taxon>
        <taxon>Bacilli</taxon>
        <taxon>Lactobacillales</taxon>
        <taxon>Lactobacillaceae</taxon>
        <taxon>Lactobacillus</taxon>
    </lineage>
</organism>